<proteinExistence type="predicted"/>
<dbReference type="OrthoDB" id="309341at2759"/>
<gene>
    <name evidence="1" type="ORF">POCTA_138.1.T2120016</name>
</gene>
<dbReference type="Proteomes" id="UP000683925">
    <property type="component" value="Unassembled WGS sequence"/>
</dbReference>
<organism evidence="1 2">
    <name type="scientific">Paramecium octaurelia</name>
    <dbReference type="NCBI Taxonomy" id="43137"/>
    <lineage>
        <taxon>Eukaryota</taxon>
        <taxon>Sar</taxon>
        <taxon>Alveolata</taxon>
        <taxon>Ciliophora</taxon>
        <taxon>Intramacronucleata</taxon>
        <taxon>Oligohymenophorea</taxon>
        <taxon>Peniculida</taxon>
        <taxon>Parameciidae</taxon>
        <taxon>Paramecium</taxon>
    </lineage>
</organism>
<protein>
    <submittedName>
        <fullName evidence="1">Uncharacterized protein</fullName>
    </submittedName>
</protein>
<accession>A0A8S1YNF3</accession>
<keyword evidence="2" id="KW-1185">Reference proteome</keyword>
<dbReference type="PANTHER" id="PTHR33706:SF1">
    <property type="entry name" value="TPR REPEAT PROTEIN"/>
    <property type="match status" value="1"/>
</dbReference>
<dbReference type="AlphaFoldDB" id="A0A8S1YNF3"/>
<evidence type="ECO:0000313" key="2">
    <source>
        <dbReference type="Proteomes" id="UP000683925"/>
    </source>
</evidence>
<name>A0A8S1YNF3_PAROT</name>
<reference evidence="1" key="1">
    <citation type="submission" date="2021-01" db="EMBL/GenBank/DDBJ databases">
        <authorList>
            <consortium name="Genoscope - CEA"/>
            <person name="William W."/>
        </authorList>
    </citation>
    <scope>NUCLEOTIDE SEQUENCE</scope>
</reference>
<evidence type="ECO:0000313" key="1">
    <source>
        <dbReference type="EMBL" id="CAD8215188.1"/>
    </source>
</evidence>
<dbReference type="EMBL" id="CAJJDP010000216">
    <property type="protein sequence ID" value="CAD8215188.1"/>
    <property type="molecule type" value="Genomic_DNA"/>
</dbReference>
<comment type="caution">
    <text evidence="1">The sequence shown here is derived from an EMBL/GenBank/DDBJ whole genome shotgun (WGS) entry which is preliminary data.</text>
</comment>
<dbReference type="PANTHER" id="PTHR33706">
    <property type="entry name" value="MORN VARIANT REPEAT PROTEIN"/>
    <property type="match status" value="1"/>
</dbReference>
<sequence>MISLNDQFRSKDQIINKALQKELQIENYEWQSSISEYEYVFWNSDNQGFKKIKYEVQLTKEKEIKYIQHGQILRIEQIINSIQKPEILTNLQQIKYLQWSGKYGKHSLKIGRWSATWKNKIILESGGYYSEDGQKQGLWKDLNRQYWSEAQIYEIGLYSDNTRRGKWKYIYKNNEIGGGFYDEKGQKIGKWIELSECFWKQGYVLYYGEYKNGKRYGIWNALHKRNGYKQLKLIGLGSYDISQVDNLTVDSFQVGKWIELNNGFWDLAQVIHIGTYKEGKKCGRWDILQRIRNNTPFEIMGGGTYNDTLEGQVISSSLKNGKWIELNEGFWRDNQITYNGEYHNGVKVGKWDIYYYNEDTENNELIGGGSYIEKINDSNIASSVKIGNWIELIDNFESQIQVTFKGEYENGKKVGRWDTFYKQEQIGGGQYQKVENDNLSDSIKVGKWRELIDGFYEYGQITYFGEYAIGKKVGIWQQMFGNNIMEEDDYLN</sequence>
<dbReference type="OMA" id="ITLEHEF"/>